<reference evidence="2" key="1">
    <citation type="journal article" date="2020" name="Stud. Mycol.">
        <title>101 Dothideomycetes genomes: a test case for predicting lifestyles and emergence of pathogens.</title>
        <authorList>
            <person name="Haridas S."/>
            <person name="Albert R."/>
            <person name="Binder M."/>
            <person name="Bloem J."/>
            <person name="Labutti K."/>
            <person name="Salamov A."/>
            <person name="Andreopoulos B."/>
            <person name="Baker S."/>
            <person name="Barry K."/>
            <person name="Bills G."/>
            <person name="Bluhm B."/>
            <person name="Cannon C."/>
            <person name="Castanera R."/>
            <person name="Culley D."/>
            <person name="Daum C."/>
            <person name="Ezra D."/>
            <person name="Gonzalez J."/>
            <person name="Henrissat B."/>
            <person name="Kuo A."/>
            <person name="Liang C."/>
            <person name="Lipzen A."/>
            <person name="Lutzoni F."/>
            <person name="Magnuson J."/>
            <person name="Mondo S."/>
            <person name="Nolan M."/>
            <person name="Ohm R."/>
            <person name="Pangilinan J."/>
            <person name="Park H.-J."/>
            <person name="Ramirez L."/>
            <person name="Alfaro M."/>
            <person name="Sun H."/>
            <person name="Tritt A."/>
            <person name="Yoshinaga Y."/>
            <person name="Zwiers L.-H."/>
            <person name="Turgeon B."/>
            <person name="Goodwin S."/>
            <person name="Spatafora J."/>
            <person name="Crous P."/>
            <person name="Grigoriev I."/>
        </authorList>
    </citation>
    <scope>NUCLEOTIDE SEQUENCE</scope>
    <source>
        <strain evidence="2">CBS 379.55</strain>
    </source>
</reference>
<proteinExistence type="predicted"/>
<feature type="compositionally biased region" description="Polar residues" evidence="1">
    <location>
        <begin position="99"/>
        <end position="114"/>
    </location>
</feature>
<name>A0A6A6JK32_WESOR</name>
<dbReference type="AlphaFoldDB" id="A0A6A6JK32"/>
<dbReference type="Proteomes" id="UP000800097">
    <property type="component" value="Unassembled WGS sequence"/>
</dbReference>
<evidence type="ECO:0000256" key="1">
    <source>
        <dbReference type="SAM" id="MobiDB-lite"/>
    </source>
</evidence>
<feature type="region of interest" description="Disordered" evidence="1">
    <location>
        <begin position="92"/>
        <end position="114"/>
    </location>
</feature>
<feature type="compositionally biased region" description="Basic and acidic residues" evidence="1">
    <location>
        <begin position="20"/>
        <end position="35"/>
    </location>
</feature>
<dbReference type="RefSeq" id="XP_033654539.1">
    <property type="nucleotide sequence ID" value="XM_033798203.1"/>
</dbReference>
<evidence type="ECO:0000313" key="3">
    <source>
        <dbReference type="Proteomes" id="UP000800097"/>
    </source>
</evidence>
<protein>
    <submittedName>
        <fullName evidence="2">Uncharacterized protein</fullName>
    </submittedName>
</protein>
<gene>
    <name evidence="2" type="ORF">EI97DRAFT_432619</name>
</gene>
<organism evidence="2 3">
    <name type="scientific">Westerdykella ornata</name>
    <dbReference type="NCBI Taxonomy" id="318751"/>
    <lineage>
        <taxon>Eukaryota</taxon>
        <taxon>Fungi</taxon>
        <taxon>Dikarya</taxon>
        <taxon>Ascomycota</taxon>
        <taxon>Pezizomycotina</taxon>
        <taxon>Dothideomycetes</taxon>
        <taxon>Pleosporomycetidae</taxon>
        <taxon>Pleosporales</taxon>
        <taxon>Sporormiaceae</taxon>
        <taxon>Westerdykella</taxon>
    </lineage>
</organism>
<dbReference type="EMBL" id="ML986491">
    <property type="protein sequence ID" value="KAF2277000.1"/>
    <property type="molecule type" value="Genomic_DNA"/>
</dbReference>
<evidence type="ECO:0000313" key="2">
    <source>
        <dbReference type="EMBL" id="KAF2277000.1"/>
    </source>
</evidence>
<sequence>MPSTCEARTGQTLEAQNACVKEREPGQKETPDRGAHLTTTPPRSTESHSEKPDAVPTKACTGTCTKASSLPGNPDSTTAPCKLLTLLEKDPTADITQVPLPTQTDKQPCKTSNPEDCSSDGVECATAYKMLMQYATSDEKMGRIAAALESGCTPSAAGGCKVKKSVVWSVLDEECT</sequence>
<feature type="region of interest" description="Disordered" evidence="1">
    <location>
        <begin position="1"/>
        <end position="58"/>
    </location>
</feature>
<accession>A0A6A6JK32</accession>
<keyword evidence="3" id="KW-1185">Reference proteome</keyword>
<dbReference type="GeneID" id="54551378"/>
<dbReference type="OrthoDB" id="4505928at2759"/>